<feature type="binding site" evidence="10">
    <location>
        <position position="134"/>
    </location>
    <ligand>
        <name>substrate</name>
    </ligand>
</feature>
<dbReference type="AlphaFoldDB" id="A0A075P184"/>
<organism evidence="12 13">
    <name type="scientific">Alteromonas australica</name>
    <dbReference type="NCBI Taxonomy" id="589873"/>
    <lineage>
        <taxon>Bacteria</taxon>
        <taxon>Pseudomonadati</taxon>
        <taxon>Pseudomonadota</taxon>
        <taxon>Gammaproteobacteria</taxon>
        <taxon>Alteromonadales</taxon>
        <taxon>Alteromonadaceae</taxon>
        <taxon>Alteromonas/Salinimonas group</taxon>
        <taxon>Alteromonas</taxon>
    </lineage>
</organism>
<feature type="binding site" evidence="10">
    <location>
        <begin position="164"/>
        <end position="165"/>
    </location>
    <ligand>
        <name>substrate</name>
    </ligand>
</feature>
<feature type="active site" description="Proton donor/acceptor" evidence="10">
    <location>
        <position position="177"/>
    </location>
</feature>
<dbReference type="HAMAP" id="MF_00364">
    <property type="entry name" value="NagZ"/>
    <property type="match status" value="1"/>
</dbReference>
<dbReference type="InterPro" id="IPR017853">
    <property type="entry name" value="GH"/>
</dbReference>
<feature type="binding site" evidence="10">
    <location>
        <position position="62"/>
    </location>
    <ligand>
        <name>substrate</name>
    </ligand>
</feature>
<reference evidence="12 13" key="1">
    <citation type="submission" date="2014-06" db="EMBL/GenBank/DDBJ databases">
        <title>Genomes of Alteromonas australica, a world apart.</title>
        <authorList>
            <person name="Gonzaga A."/>
            <person name="Lopez-Perez M."/>
            <person name="Rodriguez-Valera F."/>
        </authorList>
    </citation>
    <scope>NUCLEOTIDE SEQUENCE [LARGE SCALE GENOMIC DNA]</scope>
    <source>
        <strain evidence="12 13">H 17</strain>
    </source>
</reference>
<gene>
    <name evidence="10" type="primary">nagZ</name>
    <name evidence="12" type="ORF">EP13_08205</name>
</gene>
<dbReference type="PANTHER" id="PTHR30480:SF13">
    <property type="entry name" value="BETA-HEXOSAMINIDASE"/>
    <property type="match status" value="1"/>
</dbReference>
<evidence type="ECO:0000256" key="7">
    <source>
        <dbReference type="ARBA" id="ARBA00023295"/>
    </source>
</evidence>
<keyword evidence="9 10" id="KW-0961">Cell wall biogenesis/degradation</keyword>
<keyword evidence="7 10" id="KW-0326">Glycosidase</keyword>
<evidence type="ECO:0000256" key="2">
    <source>
        <dbReference type="ARBA" id="ARBA00022490"/>
    </source>
</evidence>
<dbReference type="GO" id="GO:0071555">
    <property type="term" value="P:cell wall organization"/>
    <property type="evidence" value="ECO:0007669"/>
    <property type="project" value="UniProtKB-KW"/>
</dbReference>
<dbReference type="PANTHER" id="PTHR30480">
    <property type="entry name" value="BETA-HEXOSAMINIDASE-RELATED"/>
    <property type="match status" value="1"/>
</dbReference>
<dbReference type="GO" id="GO:0005975">
    <property type="term" value="P:carbohydrate metabolic process"/>
    <property type="evidence" value="ECO:0007669"/>
    <property type="project" value="InterPro"/>
</dbReference>
<feature type="binding site" evidence="10">
    <location>
        <position position="70"/>
    </location>
    <ligand>
        <name>substrate</name>
    </ligand>
</feature>
<dbReference type="GO" id="GO:0009252">
    <property type="term" value="P:peptidoglycan biosynthetic process"/>
    <property type="evidence" value="ECO:0007669"/>
    <property type="project" value="UniProtKB-KW"/>
</dbReference>
<keyword evidence="13" id="KW-1185">Reference proteome</keyword>
<dbReference type="InterPro" id="IPR036962">
    <property type="entry name" value="Glyco_hydro_3_N_sf"/>
</dbReference>
<evidence type="ECO:0000256" key="3">
    <source>
        <dbReference type="ARBA" id="ARBA00022618"/>
    </source>
</evidence>
<dbReference type="GO" id="GO:0009254">
    <property type="term" value="P:peptidoglycan turnover"/>
    <property type="evidence" value="ECO:0007669"/>
    <property type="project" value="UniProtKB-UniRule"/>
</dbReference>
<protein>
    <recommendedName>
        <fullName evidence="10">Beta-hexosaminidase</fullName>
        <ecNumber evidence="10">3.2.1.52</ecNumber>
    </recommendedName>
    <alternativeName>
        <fullName evidence="10">Beta-N-acetylhexosaminidase</fullName>
    </alternativeName>
    <alternativeName>
        <fullName evidence="10">N-acetyl-beta-glucosaminidase</fullName>
    </alternativeName>
</protein>
<evidence type="ECO:0000259" key="11">
    <source>
        <dbReference type="Pfam" id="PF00933"/>
    </source>
</evidence>
<evidence type="ECO:0000256" key="9">
    <source>
        <dbReference type="ARBA" id="ARBA00023316"/>
    </source>
</evidence>
<feature type="site" description="Important for catalytic activity" evidence="10">
    <location>
        <position position="175"/>
    </location>
</feature>
<comment type="function">
    <text evidence="10">Plays a role in peptidoglycan recycling by cleaving the terminal beta-1,4-linked N-acetylglucosamine (GlcNAc) from peptide-linked peptidoglycan fragments, giving rise to free GlcNAc, anhydro-N-acetylmuramic acid and anhydro-N-acetylmuramic acid-linked peptides.</text>
</comment>
<comment type="pathway">
    <text evidence="10">Cell wall biogenesis; peptidoglycan recycling.</text>
</comment>
<dbReference type="UniPathway" id="UPA00544"/>
<dbReference type="GO" id="GO:0004563">
    <property type="term" value="F:beta-N-acetylhexosaminidase activity"/>
    <property type="evidence" value="ECO:0007669"/>
    <property type="project" value="UniProtKB-UniRule"/>
</dbReference>
<evidence type="ECO:0000256" key="1">
    <source>
        <dbReference type="ARBA" id="ARBA00001231"/>
    </source>
</evidence>
<dbReference type="InterPro" id="IPR022956">
    <property type="entry name" value="Beta_hexosaminidase_bac"/>
</dbReference>
<accession>A0A075P184</accession>
<dbReference type="Proteomes" id="UP000056090">
    <property type="component" value="Chromosome"/>
</dbReference>
<evidence type="ECO:0000313" key="12">
    <source>
        <dbReference type="EMBL" id="AIF98665.1"/>
    </source>
</evidence>
<keyword evidence="4 10" id="KW-0378">Hydrolase</keyword>
<feature type="domain" description="Glycoside hydrolase family 3 N-terminal" evidence="11">
    <location>
        <begin position="16"/>
        <end position="294"/>
    </location>
</feature>
<dbReference type="SUPFAM" id="SSF51445">
    <property type="entry name" value="(Trans)glycosidases"/>
    <property type="match status" value="1"/>
</dbReference>
<dbReference type="GO" id="GO:0005737">
    <property type="term" value="C:cytoplasm"/>
    <property type="evidence" value="ECO:0007669"/>
    <property type="project" value="UniProtKB-SubCell"/>
</dbReference>
<dbReference type="EC" id="3.2.1.52" evidence="10"/>
<evidence type="ECO:0000256" key="5">
    <source>
        <dbReference type="ARBA" id="ARBA00022960"/>
    </source>
</evidence>
<comment type="similarity">
    <text evidence="10">Belongs to the glycosyl hydrolase 3 family. NagZ subfamily.</text>
</comment>
<dbReference type="EMBL" id="CP008849">
    <property type="protein sequence ID" value="AIF98665.1"/>
    <property type="molecule type" value="Genomic_DNA"/>
</dbReference>
<dbReference type="InterPro" id="IPR050226">
    <property type="entry name" value="NagZ_Beta-hexosaminidase"/>
</dbReference>
<dbReference type="GO" id="GO:0008360">
    <property type="term" value="P:regulation of cell shape"/>
    <property type="evidence" value="ECO:0007669"/>
    <property type="project" value="UniProtKB-KW"/>
</dbReference>
<proteinExistence type="inferred from homology"/>
<dbReference type="KEGG" id="aal:EP13_08205"/>
<dbReference type="Pfam" id="PF00933">
    <property type="entry name" value="Glyco_hydro_3"/>
    <property type="match status" value="1"/>
</dbReference>
<keyword evidence="6 10" id="KW-0573">Peptidoglycan synthesis</keyword>
<dbReference type="Gene3D" id="3.20.20.300">
    <property type="entry name" value="Glycoside hydrolase, family 3, N-terminal domain"/>
    <property type="match status" value="1"/>
</dbReference>
<evidence type="ECO:0000313" key="13">
    <source>
        <dbReference type="Proteomes" id="UP000056090"/>
    </source>
</evidence>
<evidence type="ECO:0000256" key="8">
    <source>
        <dbReference type="ARBA" id="ARBA00023306"/>
    </source>
</evidence>
<comment type="catalytic activity">
    <reaction evidence="1 10">
        <text>Hydrolysis of terminal non-reducing N-acetyl-D-hexosamine residues in N-acetyl-beta-D-hexosaminides.</text>
        <dbReference type="EC" id="3.2.1.52"/>
    </reaction>
</comment>
<comment type="subcellular location">
    <subcellularLocation>
        <location evidence="10">Cytoplasm</location>
    </subcellularLocation>
</comment>
<sequence length="340" mass="36265">MGPLMLDCEAERLLPEEKEKLSHPVTGGVILFSRNYYNKAQLSELTREIRAAANKPILIAVDHEGGRVQRFRDGFTAIPAMGAISQLTGNTADGIALAKACGTAFAYELKQHSIDVSFAPVLDINGVSQVIGDRAFADNASEVIALATGLITGLQACDMPAIGKHFPGHGSVAPDSHVALPVDEREFHAIAQTDMVVFEALIQANLLQGIMPAHVIYKALDSAPAGFSSWWLQTQLRQALGFKGAIFSDDLSMHGASVAGDYPERARAALNAGCNMVLACNNVKGAEAILDALETVCDEATYTNSVGRDSLKAMCDLPLPARAAQAYQHAKALLNHYPIN</sequence>
<name>A0A075P184_9ALTE</name>
<dbReference type="InterPro" id="IPR001764">
    <property type="entry name" value="Glyco_hydro_3_N"/>
</dbReference>
<keyword evidence="5 10" id="KW-0133">Cell shape</keyword>
<feature type="active site" description="Nucleophile" evidence="10">
    <location>
        <position position="249"/>
    </location>
</feature>
<keyword evidence="8 10" id="KW-0131">Cell cycle</keyword>
<keyword evidence="3 10" id="KW-0132">Cell division</keyword>
<dbReference type="GO" id="GO:0051301">
    <property type="term" value="P:cell division"/>
    <property type="evidence" value="ECO:0007669"/>
    <property type="project" value="UniProtKB-KW"/>
</dbReference>
<dbReference type="eggNOG" id="COG1472">
    <property type="taxonomic scope" value="Bacteria"/>
</dbReference>
<evidence type="ECO:0000256" key="4">
    <source>
        <dbReference type="ARBA" id="ARBA00022801"/>
    </source>
</evidence>
<evidence type="ECO:0000256" key="6">
    <source>
        <dbReference type="ARBA" id="ARBA00022984"/>
    </source>
</evidence>
<dbReference type="NCBIfam" id="NF003740">
    <property type="entry name" value="PRK05337.1"/>
    <property type="match status" value="1"/>
</dbReference>
<evidence type="ECO:0000256" key="10">
    <source>
        <dbReference type="HAMAP-Rule" id="MF_00364"/>
    </source>
</evidence>
<keyword evidence="2 10" id="KW-0963">Cytoplasm</keyword>